<name>A0A3M8D616_9BACL</name>
<dbReference type="InterPro" id="IPR051081">
    <property type="entry name" value="HTH_MetalResp_TranReg"/>
</dbReference>
<dbReference type="GO" id="GO:0003677">
    <property type="term" value="F:DNA binding"/>
    <property type="evidence" value="ECO:0007669"/>
    <property type="project" value="UniProtKB-KW"/>
</dbReference>
<dbReference type="Proteomes" id="UP000281915">
    <property type="component" value="Unassembled WGS sequence"/>
</dbReference>
<dbReference type="EMBL" id="RHHT01000007">
    <property type="protein sequence ID" value="RNB83502.1"/>
    <property type="molecule type" value="Genomic_DNA"/>
</dbReference>
<gene>
    <name evidence="5" type="ORF">EDM58_05175</name>
</gene>
<dbReference type="AlphaFoldDB" id="A0A3M8D616"/>
<dbReference type="InterPro" id="IPR001845">
    <property type="entry name" value="HTH_ArsR_DNA-bd_dom"/>
</dbReference>
<dbReference type="PANTHER" id="PTHR33154">
    <property type="entry name" value="TRANSCRIPTIONAL REGULATOR, ARSR FAMILY"/>
    <property type="match status" value="1"/>
</dbReference>
<evidence type="ECO:0000313" key="6">
    <source>
        <dbReference type="Proteomes" id="UP000281915"/>
    </source>
</evidence>
<reference evidence="5 6" key="1">
    <citation type="submission" date="2018-10" db="EMBL/GenBank/DDBJ databases">
        <title>Phylogenomics of Brevibacillus.</title>
        <authorList>
            <person name="Dunlap C."/>
        </authorList>
    </citation>
    <scope>NUCLEOTIDE SEQUENCE [LARGE SCALE GENOMIC DNA]</scope>
    <source>
        <strain evidence="5 6">JCM 15085</strain>
    </source>
</reference>
<evidence type="ECO:0000259" key="4">
    <source>
        <dbReference type="PROSITE" id="PS50987"/>
    </source>
</evidence>
<dbReference type="PANTHER" id="PTHR33154:SF18">
    <property type="entry name" value="ARSENICAL RESISTANCE OPERON REPRESSOR"/>
    <property type="match status" value="1"/>
</dbReference>
<dbReference type="CDD" id="cd00090">
    <property type="entry name" value="HTH_ARSR"/>
    <property type="match status" value="1"/>
</dbReference>
<dbReference type="RefSeq" id="WP_122912408.1">
    <property type="nucleotide sequence ID" value="NZ_RHHT01000007.1"/>
</dbReference>
<evidence type="ECO:0000313" key="5">
    <source>
        <dbReference type="EMBL" id="RNB83502.1"/>
    </source>
</evidence>
<accession>A0A3M8D616</accession>
<dbReference type="PROSITE" id="PS50987">
    <property type="entry name" value="HTH_ARSR_2"/>
    <property type="match status" value="1"/>
</dbReference>
<dbReference type="GO" id="GO:0003700">
    <property type="term" value="F:DNA-binding transcription factor activity"/>
    <property type="evidence" value="ECO:0007669"/>
    <property type="project" value="InterPro"/>
</dbReference>
<feature type="domain" description="HTH arsR-type" evidence="4">
    <location>
        <begin position="258"/>
        <end position="354"/>
    </location>
</feature>
<proteinExistence type="predicted"/>
<keyword evidence="3" id="KW-0804">Transcription</keyword>
<dbReference type="Pfam" id="PF01022">
    <property type="entry name" value="HTH_5"/>
    <property type="match status" value="1"/>
</dbReference>
<evidence type="ECO:0000256" key="3">
    <source>
        <dbReference type="ARBA" id="ARBA00023163"/>
    </source>
</evidence>
<comment type="caution">
    <text evidence="5">The sequence shown here is derived from an EMBL/GenBank/DDBJ whole genome shotgun (WGS) entry which is preliminary data.</text>
</comment>
<keyword evidence="2" id="KW-0238">DNA-binding</keyword>
<dbReference type="Gene3D" id="1.10.10.10">
    <property type="entry name" value="Winged helix-like DNA-binding domain superfamily/Winged helix DNA-binding domain"/>
    <property type="match status" value="1"/>
</dbReference>
<dbReference type="SUPFAM" id="SSF46785">
    <property type="entry name" value="Winged helix' DNA-binding domain"/>
    <property type="match status" value="1"/>
</dbReference>
<dbReference type="InterPro" id="IPR011991">
    <property type="entry name" value="ArsR-like_HTH"/>
</dbReference>
<organism evidence="5 6">
    <name type="scientific">Brevibacillus panacihumi</name>
    <dbReference type="NCBI Taxonomy" id="497735"/>
    <lineage>
        <taxon>Bacteria</taxon>
        <taxon>Bacillati</taxon>
        <taxon>Bacillota</taxon>
        <taxon>Bacilli</taxon>
        <taxon>Bacillales</taxon>
        <taxon>Paenibacillaceae</taxon>
        <taxon>Brevibacillus</taxon>
    </lineage>
</organism>
<keyword evidence="1" id="KW-0805">Transcription regulation</keyword>
<protein>
    <submittedName>
        <fullName evidence="5">ArsR family transcriptional regulator</fullName>
    </submittedName>
</protein>
<dbReference type="InterPro" id="IPR036388">
    <property type="entry name" value="WH-like_DNA-bd_sf"/>
</dbReference>
<evidence type="ECO:0000256" key="2">
    <source>
        <dbReference type="ARBA" id="ARBA00023125"/>
    </source>
</evidence>
<dbReference type="PRINTS" id="PR00778">
    <property type="entry name" value="HTHARSR"/>
</dbReference>
<dbReference type="SMART" id="SM00418">
    <property type="entry name" value="HTH_ARSR"/>
    <property type="match status" value="1"/>
</dbReference>
<evidence type="ECO:0000256" key="1">
    <source>
        <dbReference type="ARBA" id="ARBA00023015"/>
    </source>
</evidence>
<dbReference type="InterPro" id="IPR036390">
    <property type="entry name" value="WH_DNA-bd_sf"/>
</dbReference>
<sequence>MKRLNMGRSRTTYQVELHHSPLFEAALGIAAATYDDIHSTLNQPPAYWQQMLADLPPDVRSEASYAKEYNTWKTLLQLLHAQHFADLEAFLDFLQQLSAEELRYLALPFLGDELQSARRRAAAGSEEDIFALIQACQGHLFFPAYISHVTAADPEELRKHLSVLMNGWYLTHVKPCEAEITRMLERDRAQKESLLGKWSAEELVAYATDGDYPPEPAVTRVLLIPQAIYRPWTVQADKETTKIFYYPVAEQHLFEQADPYRPPQSLVQMMKALGDEHRLRLVKILAGQEKSLQELTEQLQLGKSTVHHHLSMLRSAHLVETAGTKYRLRKPALDRLPLQLEHFIDSAGSGEEHT</sequence>